<comment type="caution">
    <text evidence="2">The sequence shown here is derived from an EMBL/GenBank/DDBJ whole genome shotgun (WGS) entry which is preliminary data.</text>
</comment>
<reference evidence="2" key="2">
    <citation type="submission" date="2020-09" db="EMBL/GenBank/DDBJ databases">
        <authorList>
            <person name="Sun Q."/>
            <person name="Kim S."/>
        </authorList>
    </citation>
    <scope>NUCLEOTIDE SEQUENCE</scope>
    <source>
        <strain evidence="2">KCTC 32020</strain>
    </source>
</reference>
<evidence type="ECO:0000259" key="1">
    <source>
        <dbReference type="Pfam" id="PF20410"/>
    </source>
</evidence>
<dbReference type="SUPFAM" id="SSF53955">
    <property type="entry name" value="Lysozyme-like"/>
    <property type="match status" value="1"/>
</dbReference>
<dbReference type="Pfam" id="PF20410">
    <property type="entry name" value="X-Tfes_XVIPCD"/>
    <property type="match status" value="1"/>
</dbReference>
<evidence type="ECO:0000313" key="3">
    <source>
        <dbReference type="Proteomes" id="UP000636453"/>
    </source>
</evidence>
<evidence type="ECO:0000313" key="2">
    <source>
        <dbReference type="EMBL" id="GHE38945.1"/>
    </source>
</evidence>
<protein>
    <recommendedName>
        <fullName evidence="1">X-Tfes XVIPCD domain-containing protein</fullName>
    </recommendedName>
</protein>
<organism evidence="2 3">
    <name type="scientific">Vulcaniibacterium thermophilum</name>
    <dbReference type="NCBI Taxonomy" id="1169913"/>
    <lineage>
        <taxon>Bacteria</taxon>
        <taxon>Pseudomonadati</taxon>
        <taxon>Pseudomonadota</taxon>
        <taxon>Gammaproteobacteria</taxon>
        <taxon>Lysobacterales</taxon>
        <taxon>Lysobacteraceae</taxon>
        <taxon>Vulcaniibacterium</taxon>
    </lineage>
</organism>
<dbReference type="InterPro" id="IPR046519">
    <property type="entry name" value="X-Tfes_XVIPCD"/>
</dbReference>
<sequence>MAARLDRPNSPREYADFLLVRAREAGITERRELANFMAHAQIETNGFRSLAENMNYSARRLLEVFPGRNGIDRLEEAQRIVAGGPRAIANAVYGGTWGRRNLGNTEPDDGWNFRGRGYFQLTGRANYAAANDGLRAVLGVDIAQHPERLADPEVAAATAIHYWKTRVVARGHQDDITRSTYALNAAGLHLHERREAAAEWERKLERGYQPVSRYRESLPRMADEPVLPFASAHPAHALHRQAYERLQALERQRGIDSGPHTAKLALALTDEALRAGLTRIDRVELNELGTKARAVQFSSLGDDPLFNSTSAAVDIVAALRRAAAEPENGAMTASASVSAATEVASVRQAVAR</sequence>
<dbReference type="AlphaFoldDB" id="A0A919DEI1"/>
<proteinExistence type="predicted"/>
<dbReference type="InterPro" id="IPR023346">
    <property type="entry name" value="Lysozyme-like_dom_sf"/>
</dbReference>
<dbReference type="EMBL" id="BNCF01000012">
    <property type="protein sequence ID" value="GHE38945.1"/>
    <property type="molecule type" value="Genomic_DNA"/>
</dbReference>
<reference evidence="2" key="1">
    <citation type="journal article" date="2014" name="Int. J. Syst. Evol. Microbiol.">
        <title>Complete genome sequence of Corynebacterium casei LMG S-19264T (=DSM 44701T), isolated from a smear-ripened cheese.</title>
        <authorList>
            <consortium name="US DOE Joint Genome Institute (JGI-PGF)"/>
            <person name="Walter F."/>
            <person name="Albersmeier A."/>
            <person name="Kalinowski J."/>
            <person name="Ruckert C."/>
        </authorList>
    </citation>
    <scope>NUCLEOTIDE SEQUENCE</scope>
    <source>
        <strain evidence="2">KCTC 32020</strain>
    </source>
</reference>
<dbReference type="RefSeq" id="WP_146475185.1">
    <property type="nucleotide sequence ID" value="NZ_BNCF01000012.1"/>
</dbReference>
<name>A0A919DEI1_9GAMM</name>
<keyword evidence="3" id="KW-1185">Reference proteome</keyword>
<dbReference type="Proteomes" id="UP000636453">
    <property type="component" value="Unassembled WGS sequence"/>
</dbReference>
<accession>A0A919DEI1</accession>
<feature type="domain" description="X-Tfes XVIPCD" evidence="1">
    <location>
        <begin position="232"/>
        <end position="325"/>
    </location>
</feature>
<gene>
    <name evidence="2" type="ORF">GCM10007167_21310</name>
</gene>
<dbReference type="OrthoDB" id="1491023at2"/>
<dbReference type="Gene3D" id="1.10.530.10">
    <property type="match status" value="1"/>
</dbReference>